<evidence type="ECO:0000313" key="2">
    <source>
        <dbReference type="WBParaSite" id="nRc.2.0.1.t40254-RA"/>
    </source>
</evidence>
<dbReference type="Proteomes" id="UP000887565">
    <property type="component" value="Unplaced"/>
</dbReference>
<proteinExistence type="predicted"/>
<accession>A0A915KP74</accession>
<sequence>MTKHVEITAGLSDPGPNQRWKMFSVFAELYFIAETDFVELYWLGIYSDSKRYLNDKALL</sequence>
<evidence type="ECO:0000313" key="1">
    <source>
        <dbReference type="Proteomes" id="UP000887565"/>
    </source>
</evidence>
<dbReference type="AlphaFoldDB" id="A0A915KP74"/>
<keyword evidence="1" id="KW-1185">Reference proteome</keyword>
<protein>
    <submittedName>
        <fullName evidence="2">Uncharacterized protein</fullName>
    </submittedName>
</protein>
<reference evidence="2" key="1">
    <citation type="submission" date="2022-11" db="UniProtKB">
        <authorList>
            <consortium name="WormBaseParasite"/>
        </authorList>
    </citation>
    <scope>IDENTIFICATION</scope>
</reference>
<organism evidence="1 2">
    <name type="scientific">Romanomermis culicivorax</name>
    <name type="common">Nematode worm</name>
    <dbReference type="NCBI Taxonomy" id="13658"/>
    <lineage>
        <taxon>Eukaryota</taxon>
        <taxon>Metazoa</taxon>
        <taxon>Ecdysozoa</taxon>
        <taxon>Nematoda</taxon>
        <taxon>Enoplea</taxon>
        <taxon>Dorylaimia</taxon>
        <taxon>Mermithida</taxon>
        <taxon>Mermithoidea</taxon>
        <taxon>Mermithidae</taxon>
        <taxon>Romanomermis</taxon>
    </lineage>
</organism>
<dbReference type="WBParaSite" id="nRc.2.0.1.t40254-RA">
    <property type="protein sequence ID" value="nRc.2.0.1.t40254-RA"/>
    <property type="gene ID" value="nRc.2.0.1.g40254"/>
</dbReference>
<name>A0A915KP74_ROMCU</name>